<organism evidence="1 2">
    <name type="scientific">Citrus clementina</name>
    <name type="common">Clementine</name>
    <name type="synonym">Citrus deliciosa x Citrus sinensis</name>
    <dbReference type="NCBI Taxonomy" id="85681"/>
    <lineage>
        <taxon>Eukaryota</taxon>
        <taxon>Viridiplantae</taxon>
        <taxon>Streptophyta</taxon>
        <taxon>Embryophyta</taxon>
        <taxon>Tracheophyta</taxon>
        <taxon>Spermatophyta</taxon>
        <taxon>Magnoliopsida</taxon>
        <taxon>eudicotyledons</taxon>
        <taxon>Gunneridae</taxon>
        <taxon>Pentapetalae</taxon>
        <taxon>rosids</taxon>
        <taxon>malvids</taxon>
        <taxon>Sapindales</taxon>
        <taxon>Rutaceae</taxon>
        <taxon>Aurantioideae</taxon>
        <taxon>Citrus</taxon>
    </lineage>
</organism>
<accession>V4V0M9</accession>
<keyword evidence="2" id="KW-1185">Reference proteome</keyword>
<dbReference type="Proteomes" id="UP000030687">
    <property type="component" value="Unassembled WGS sequence"/>
</dbReference>
<reference evidence="1 2" key="1">
    <citation type="submission" date="2013-10" db="EMBL/GenBank/DDBJ databases">
        <authorList>
            <consortium name="International Citrus Genome Consortium"/>
            <person name="Jenkins J."/>
            <person name="Schmutz J."/>
            <person name="Prochnik S."/>
            <person name="Rokhsar D."/>
            <person name="Gmitter F."/>
            <person name="Ollitrault P."/>
            <person name="Machado M."/>
            <person name="Talon M."/>
            <person name="Wincker P."/>
            <person name="Jaillon O."/>
            <person name="Morgante M."/>
        </authorList>
    </citation>
    <scope>NUCLEOTIDE SEQUENCE</scope>
    <source>
        <strain evidence="2">cv. Clemenules</strain>
    </source>
</reference>
<evidence type="ECO:0000313" key="1">
    <source>
        <dbReference type="EMBL" id="ESR45294.1"/>
    </source>
</evidence>
<dbReference type="InParanoid" id="V4V0M9"/>
<protein>
    <submittedName>
        <fullName evidence="1">Uncharacterized protein</fullName>
    </submittedName>
</protein>
<dbReference type="KEGG" id="cic:CICLE_v10002924mg"/>
<proteinExistence type="predicted"/>
<gene>
    <name evidence="1" type="ORF">CICLE_v10002924mg</name>
</gene>
<evidence type="ECO:0000313" key="2">
    <source>
        <dbReference type="Proteomes" id="UP000030687"/>
    </source>
</evidence>
<name>V4V0M9_CITCL</name>
<dbReference type="EMBL" id="KI536799">
    <property type="protein sequence ID" value="ESR45294.1"/>
    <property type="molecule type" value="Genomic_DNA"/>
</dbReference>
<sequence length="104" mass="12449">MFKHFLTRIIKKCKLNVHFSYGYNAEQFFTYRPTVLVNVNSPARKAVRLLKPRYIVIEPPLICFNLRWTCFVSPVYIPRVQFVFQYHSHQHRSNKSIMSSNQVI</sequence>
<dbReference type="Gramene" id="ESR45294">
    <property type="protein sequence ID" value="ESR45294"/>
    <property type="gene ID" value="CICLE_v10002924mg"/>
</dbReference>
<dbReference type="AlphaFoldDB" id="V4V0M9"/>